<dbReference type="Gene3D" id="3.60.40.10">
    <property type="entry name" value="PPM-type phosphatase domain"/>
    <property type="match status" value="1"/>
</dbReference>
<dbReference type="Proteomes" id="UP000182836">
    <property type="component" value="Unassembled WGS sequence"/>
</dbReference>
<reference evidence="2 4" key="2">
    <citation type="submission" date="2016-10" db="EMBL/GenBank/DDBJ databases">
        <authorList>
            <person name="de Groot N.N."/>
        </authorList>
    </citation>
    <scope>NUCLEOTIDE SEQUENCE [LARGE SCALE GENOMIC DNA]</scope>
    <source>
        <strain evidence="2 4">DSM 2895</strain>
    </source>
</reference>
<dbReference type="Proteomes" id="UP000037269">
    <property type="component" value="Unassembled WGS sequence"/>
</dbReference>
<organism evidence="1 3">
    <name type="scientific">Aneurinibacillus migulanus</name>
    <name type="common">Bacillus migulanus</name>
    <dbReference type="NCBI Taxonomy" id="47500"/>
    <lineage>
        <taxon>Bacteria</taxon>
        <taxon>Bacillati</taxon>
        <taxon>Bacillota</taxon>
        <taxon>Bacilli</taxon>
        <taxon>Bacillales</taxon>
        <taxon>Paenibacillaceae</taxon>
        <taxon>Aneurinibacillus group</taxon>
        <taxon>Aneurinibacillus</taxon>
    </lineage>
</organism>
<evidence type="ECO:0000313" key="2">
    <source>
        <dbReference type="EMBL" id="SDJ28806.1"/>
    </source>
</evidence>
<evidence type="ECO:0008006" key="5">
    <source>
        <dbReference type="Google" id="ProtNLM"/>
    </source>
</evidence>
<protein>
    <recommendedName>
        <fullName evidence="5">PPM-type phosphatase domain-containing protein</fullName>
    </recommendedName>
</protein>
<reference evidence="1 3" key="1">
    <citation type="submission" date="2015-07" db="EMBL/GenBank/DDBJ databases">
        <title>Fjat-14205 dsm 2895.</title>
        <authorList>
            <person name="Liu B."/>
            <person name="Wang J."/>
            <person name="Zhu Y."/>
            <person name="Liu G."/>
            <person name="Chen Q."/>
            <person name="Chen Z."/>
            <person name="Lan J."/>
            <person name="Che J."/>
            <person name="Ge C."/>
            <person name="Shi H."/>
            <person name="Pan Z."/>
            <person name="Liu X."/>
        </authorList>
    </citation>
    <scope>NUCLEOTIDE SEQUENCE [LARGE SCALE GENOMIC DNA]</scope>
    <source>
        <strain evidence="1 3">DSM 2895</strain>
    </source>
</reference>
<sequence>MFSFTSDQKTETPITSVYQERFTFRYGYARAGETQQADDIGQDYLAFHVENRSFQFVLCDGVSLSFYGNIAAQFLATKLLAWLRSVSVEEVRDERTMAVALHAYLGGLVEEATEIVDTYRLPRALSPLLRDVLEEKRRNGSEAMFVCGRVDIIDDWSKQANVFLACSGDMRVRLWDGTREVACFPCDEEDRHQRWSTKNGLMSGDIKTASSSGMGQPFNRMFVYSDGFAAIDSLRSIPKTERLQNLMAESFSSPTSDDISFLDIAW</sequence>
<name>A0A0D1W4E2_ANEMI</name>
<dbReference type="AlphaFoldDB" id="A0A0D1W4E2"/>
<evidence type="ECO:0000313" key="3">
    <source>
        <dbReference type="Proteomes" id="UP000037269"/>
    </source>
</evidence>
<gene>
    <name evidence="1" type="ORF">AF333_29685</name>
    <name evidence="2" type="ORF">SAMN04487909_11518</name>
</gene>
<dbReference type="GeneID" id="42309303"/>
<dbReference type="RefSeq" id="WP_043067144.1">
    <property type="nucleotide sequence ID" value="NZ_BJOA01000268.1"/>
</dbReference>
<dbReference type="STRING" id="47500.AF333_29685"/>
<evidence type="ECO:0000313" key="4">
    <source>
        <dbReference type="Proteomes" id="UP000182836"/>
    </source>
</evidence>
<evidence type="ECO:0000313" key="1">
    <source>
        <dbReference type="EMBL" id="KON84132.1"/>
    </source>
</evidence>
<dbReference type="OrthoDB" id="153070at2"/>
<dbReference type="PATRIC" id="fig|47500.8.peg.2013"/>
<dbReference type="EMBL" id="LGUG01000013">
    <property type="protein sequence ID" value="KON84132.1"/>
    <property type="molecule type" value="Genomic_DNA"/>
</dbReference>
<dbReference type="EMBL" id="FNED01000015">
    <property type="protein sequence ID" value="SDJ28806.1"/>
    <property type="molecule type" value="Genomic_DNA"/>
</dbReference>
<dbReference type="SUPFAM" id="SSF81606">
    <property type="entry name" value="PP2C-like"/>
    <property type="match status" value="1"/>
</dbReference>
<keyword evidence="3" id="KW-1185">Reference proteome</keyword>
<dbReference type="InterPro" id="IPR036457">
    <property type="entry name" value="PPM-type-like_dom_sf"/>
</dbReference>
<proteinExistence type="predicted"/>
<accession>A0A0D1W4E2</accession>